<comment type="caution">
    <text evidence="2">The sequence shown here is derived from an EMBL/GenBank/DDBJ whole genome shotgun (WGS) entry which is preliminary data.</text>
</comment>
<feature type="compositionally biased region" description="Basic and acidic residues" evidence="1">
    <location>
        <begin position="72"/>
        <end position="102"/>
    </location>
</feature>
<dbReference type="AlphaFoldDB" id="A0A5A7R5S5"/>
<feature type="region of interest" description="Disordered" evidence="1">
    <location>
        <begin position="67"/>
        <end position="131"/>
    </location>
</feature>
<sequence length="165" mass="17671">MLLRVTNVDVVVQARPPELWPQASIPHDDPRVIPGQGPELRPDPKVLELHLGKHRFLSTRRPPLVRAGLLDPAREPERVQGNAGRREEDEHGVGPVVEERVGEQPASSRGEGGGAAARGLGGDDTAGEHAGERRRVIAAGVGVDVDVVRALGGACEVQLPEGREW</sequence>
<dbReference type="Proteomes" id="UP000325081">
    <property type="component" value="Unassembled WGS sequence"/>
</dbReference>
<dbReference type="EMBL" id="BKCP01009848">
    <property type="protein sequence ID" value="GER51694.1"/>
    <property type="molecule type" value="Genomic_DNA"/>
</dbReference>
<evidence type="ECO:0000256" key="1">
    <source>
        <dbReference type="SAM" id="MobiDB-lite"/>
    </source>
</evidence>
<feature type="compositionally biased region" description="Gly residues" evidence="1">
    <location>
        <begin position="110"/>
        <end position="124"/>
    </location>
</feature>
<accession>A0A5A7R5S5</accession>
<evidence type="ECO:0000313" key="2">
    <source>
        <dbReference type="EMBL" id="GER51694.1"/>
    </source>
</evidence>
<keyword evidence="3" id="KW-1185">Reference proteome</keyword>
<reference evidence="3" key="1">
    <citation type="journal article" date="2019" name="Curr. Biol.">
        <title>Genome Sequence of Striga asiatica Provides Insight into the Evolution of Plant Parasitism.</title>
        <authorList>
            <person name="Yoshida S."/>
            <person name="Kim S."/>
            <person name="Wafula E.K."/>
            <person name="Tanskanen J."/>
            <person name="Kim Y.M."/>
            <person name="Honaas L."/>
            <person name="Yang Z."/>
            <person name="Spallek T."/>
            <person name="Conn C.E."/>
            <person name="Ichihashi Y."/>
            <person name="Cheong K."/>
            <person name="Cui S."/>
            <person name="Der J.P."/>
            <person name="Gundlach H."/>
            <person name="Jiao Y."/>
            <person name="Hori C."/>
            <person name="Ishida J.K."/>
            <person name="Kasahara H."/>
            <person name="Kiba T."/>
            <person name="Kim M.S."/>
            <person name="Koo N."/>
            <person name="Laohavisit A."/>
            <person name="Lee Y.H."/>
            <person name="Lumba S."/>
            <person name="McCourt P."/>
            <person name="Mortimer J.C."/>
            <person name="Mutuku J.M."/>
            <person name="Nomura T."/>
            <person name="Sasaki-Sekimoto Y."/>
            <person name="Seto Y."/>
            <person name="Wang Y."/>
            <person name="Wakatake T."/>
            <person name="Sakakibara H."/>
            <person name="Demura T."/>
            <person name="Yamaguchi S."/>
            <person name="Yoneyama K."/>
            <person name="Manabe R.I."/>
            <person name="Nelson D.C."/>
            <person name="Schulman A.H."/>
            <person name="Timko M.P."/>
            <person name="dePamphilis C.W."/>
            <person name="Choi D."/>
            <person name="Shirasu K."/>
        </authorList>
    </citation>
    <scope>NUCLEOTIDE SEQUENCE [LARGE SCALE GENOMIC DNA]</scope>
    <source>
        <strain evidence="3">cv. UVA1</strain>
    </source>
</reference>
<gene>
    <name evidence="2" type="ORF">STAS_29098</name>
</gene>
<name>A0A5A7R5S5_STRAF</name>
<evidence type="ECO:0000313" key="3">
    <source>
        <dbReference type="Proteomes" id="UP000325081"/>
    </source>
</evidence>
<organism evidence="2 3">
    <name type="scientific">Striga asiatica</name>
    <name type="common">Asiatic witchweed</name>
    <name type="synonym">Buchnera asiatica</name>
    <dbReference type="NCBI Taxonomy" id="4170"/>
    <lineage>
        <taxon>Eukaryota</taxon>
        <taxon>Viridiplantae</taxon>
        <taxon>Streptophyta</taxon>
        <taxon>Embryophyta</taxon>
        <taxon>Tracheophyta</taxon>
        <taxon>Spermatophyta</taxon>
        <taxon>Magnoliopsida</taxon>
        <taxon>eudicotyledons</taxon>
        <taxon>Gunneridae</taxon>
        <taxon>Pentapetalae</taxon>
        <taxon>asterids</taxon>
        <taxon>lamiids</taxon>
        <taxon>Lamiales</taxon>
        <taxon>Orobanchaceae</taxon>
        <taxon>Buchnereae</taxon>
        <taxon>Striga</taxon>
    </lineage>
</organism>
<protein>
    <submittedName>
        <fullName evidence="2">Adenylosuccinate synthetase</fullName>
    </submittedName>
</protein>
<proteinExistence type="predicted"/>